<dbReference type="PANTHER" id="PTHR21514:SF0">
    <property type="entry name" value="AP-4 COMPLEX ACCESSORY SUBUNIT TEPSIN"/>
    <property type="match status" value="1"/>
</dbReference>
<dbReference type="RefSeq" id="XP_011372004.1">
    <property type="nucleotide sequence ID" value="XM_011373702.2"/>
</dbReference>
<dbReference type="GO" id="GO:0030662">
    <property type="term" value="C:coated vesicle membrane"/>
    <property type="evidence" value="ECO:0007669"/>
    <property type="project" value="UniProtKB-ARBA"/>
</dbReference>
<name>A0A6P3QXE2_PTEVA</name>
<dbReference type="SUPFAM" id="SSF48464">
    <property type="entry name" value="ENTH/VHS domain"/>
    <property type="match status" value="1"/>
</dbReference>
<proteinExistence type="predicted"/>
<evidence type="ECO:0000256" key="7">
    <source>
        <dbReference type="ARBA" id="ARBA00023329"/>
    </source>
</evidence>
<keyword evidence="4" id="KW-0963">Cytoplasm</keyword>
<evidence type="ECO:0000256" key="5">
    <source>
        <dbReference type="ARBA" id="ARBA00023034"/>
    </source>
</evidence>
<evidence type="ECO:0000256" key="2">
    <source>
        <dbReference type="ARBA" id="ARBA00004514"/>
    </source>
</evidence>
<keyword evidence="6" id="KW-0472">Membrane</keyword>
<dbReference type="Pfam" id="PF01417">
    <property type="entry name" value="ENTH"/>
    <property type="match status" value="1"/>
</dbReference>
<reference evidence="16" key="1">
    <citation type="submission" date="2025-08" db="UniProtKB">
        <authorList>
            <consortium name="RefSeq"/>
        </authorList>
    </citation>
    <scope>IDENTIFICATION</scope>
    <source>
        <tissue evidence="16">Kidney</tissue>
    </source>
</reference>
<evidence type="ECO:0000259" key="14">
    <source>
        <dbReference type="Pfam" id="PF25827"/>
    </source>
</evidence>
<evidence type="ECO:0000256" key="8">
    <source>
        <dbReference type="ARBA" id="ARBA00054808"/>
    </source>
</evidence>
<comment type="subunit">
    <text evidence="9">Interacts with AP4B1 and AP4E1; the interaction is direct and mediates the association of TEPSIN with the adapter-like complex 4 (AP-4), a heterotetramer composed of AP4B1, AP4E1, AP4M1 and AP4S1.</text>
</comment>
<feature type="region of interest" description="Disordered" evidence="12">
    <location>
        <begin position="468"/>
        <end position="532"/>
    </location>
</feature>
<gene>
    <name evidence="16" type="primary">TEPSIN</name>
</gene>
<protein>
    <recommendedName>
        <fullName evidence="10">AP-4 complex accessory subunit Tepsin</fullName>
    </recommendedName>
    <alternativeName>
        <fullName evidence="11">ENTH domain-containing protein 2</fullName>
    </alternativeName>
</protein>
<dbReference type="CDD" id="cd03572">
    <property type="entry name" value="ENTH_like_Tepsin"/>
    <property type="match status" value="1"/>
</dbReference>
<dbReference type="InterPro" id="IPR013809">
    <property type="entry name" value="ENTH"/>
</dbReference>
<dbReference type="KEGG" id="pvp:105301155"/>
<evidence type="ECO:0000256" key="10">
    <source>
        <dbReference type="ARBA" id="ARBA00070138"/>
    </source>
</evidence>
<dbReference type="Gene3D" id="1.25.40.90">
    <property type="match status" value="1"/>
</dbReference>
<feature type="region of interest" description="Disordered" evidence="12">
    <location>
        <begin position="221"/>
        <end position="297"/>
    </location>
</feature>
<evidence type="ECO:0000256" key="9">
    <source>
        <dbReference type="ARBA" id="ARBA00065876"/>
    </source>
</evidence>
<dbReference type="InterPro" id="IPR039273">
    <property type="entry name" value="TEPSIN"/>
</dbReference>
<comment type="function">
    <text evidence="8">Associates with the adapter-like complex 4 (AP-4) and may therefore play a role in vesicular trafficking of proteins at the trans-Golgi network.</text>
</comment>
<evidence type="ECO:0000256" key="12">
    <source>
        <dbReference type="SAM" id="MobiDB-lite"/>
    </source>
</evidence>
<feature type="domain" description="ENTH" evidence="13">
    <location>
        <begin position="24"/>
        <end position="131"/>
    </location>
</feature>
<dbReference type="InterPro" id="IPR035802">
    <property type="entry name" value="ENTH/VHS_tepsin"/>
</dbReference>
<organism evidence="15 16">
    <name type="scientific">Pteropus vampyrus</name>
    <name type="common">Large flying fox</name>
    <dbReference type="NCBI Taxonomy" id="132908"/>
    <lineage>
        <taxon>Eukaryota</taxon>
        <taxon>Metazoa</taxon>
        <taxon>Chordata</taxon>
        <taxon>Craniata</taxon>
        <taxon>Vertebrata</taxon>
        <taxon>Euteleostomi</taxon>
        <taxon>Mammalia</taxon>
        <taxon>Eutheria</taxon>
        <taxon>Laurasiatheria</taxon>
        <taxon>Chiroptera</taxon>
        <taxon>Yinpterochiroptera</taxon>
        <taxon>Pteropodoidea</taxon>
        <taxon>Pteropodidae</taxon>
        <taxon>Pteropodinae</taxon>
        <taxon>Pteropus</taxon>
    </lineage>
</organism>
<feature type="region of interest" description="Disordered" evidence="12">
    <location>
        <begin position="419"/>
        <end position="441"/>
    </location>
</feature>
<dbReference type="GO" id="GO:0005829">
    <property type="term" value="C:cytosol"/>
    <property type="evidence" value="ECO:0007669"/>
    <property type="project" value="UniProtKB-SubCell"/>
</dbReference>
<feature type="compositionally biased region" description="Low complexity" evidence="12">
    <location>
        <begin position="260"/>
        <end position="296"/>
    </location>
</feature>
<evidence type="ECO:0000256" key="1">
    <source>
        <dbReference type="ARBA" id="ARBA00004150"/>
    </source>
</evidence>
<dbReference type="Proteomes" id="UP000515202">
    <property type="component" value="Unplaced"/>
</dbReference>
<dbReference type="CTD" id="146705"/>
<keyword evidence="15" id="KW-1185">Reference proteome</keyword>
<dbReference type="GeneID" id="105301155"/>
<evidence type="ECO:0000313" key="15">
    <source>
        <dbReference type="Proteomes" id="UP000515202"/>
    </source>
</evidence>
<dbReference type="InterPro" id="IPR008942">
    <property type="entry name" value="ENTH_VHS"/>
</dbReference>
<dbReference type="AlphaFoldDB" id="A0A6P3QXE2"/>
<dbReference type="Pfam" id="PF25827">
    <property type="entry name" value="TVHS-like"/>
    <property type="match status" value="1"/>
</dbReference>
<evidence type="ECO:0000256" key="11">
    <source>
        <dbReference type="ARBA" id="ARBA00083708"/>
    </source>
</evidence>
<evidence type="ECO:0000256" key="4">
    <source>
        <dbReference type="ARBA" id="ARBA00022490"/>
    </source>
</evidence>
<feature type="region of interest" description="Disordered" evidence="12">
    <location>
        <begin position="130"/>
        <end position="176"/>
    </location>
</feature>
<evidence type="ECO:0000313" key="16">
    <source>
        <dbReference type="RefSeq" id="XP_011372004.1"/>
    </source>
</evidence>
<accession>A0A6P3QXE2</accession>
<evidence type="ECO:0000256" key="6">
    <source>
        <dbReference type="ARBA" id="ARBA00023136"/>
    </source>
</evidence>
<comment type="subcellular location">
    <subcellularLocation>
        <location evidence="2">Cytoplasm</location>
        <location evidence="2">Cytosol</location>
    </subcellularLocation>
    <subcellularLocation>
        <location evidence="3">Cytoplasmic vesicle</location>
    </subcellularLocation>
    <subcellularLocation>
        <location evidence="1">Golgi apparatus</location>
        <location evidence="1">trans-Golgi network membrane</location>
        <topology evidence="1">Peripheral membrane protein</topology>
    </subcellularLocation>
</comment>
<sequence>MAAAPQLRDRLSFLHRLPVLLKGTSDDDIPCPGYLFEEIAKISHESPGSSHCLLEYLLDRLHSGSGRVKLKVLKILLYLCTHGSPSFLLILKRNPALIQEAAAFTGPPDPLHGSSLYQKVRAAAQDLGSALFSDMPPPPPSQPSRALPAAGMGSQSRPRSALQGFGYSRSQGHTGSAGEAFLSTIQKAAEVVANAVRPGPGTRDTQGPLLQGDAYQAAVTPSASLGHPTPGNPPPGAVPGARAVRHQPGQAGGGWEEQESSPGSQSSSQNSRSKASDSGSRSGSDSPSGASRAPSDLAERVEAMTLSDCQQELSLVRSVTQGPRAFLSQEEAQHFIKECGLLNCEAVLELLIHHLGAPSACEQLRALGAIAALGCTDLLPQEHILLLARLRLQDLSAGSPGPVTHKAAKILRHFEASCRQRPSARRPLAEPGPAAARTGPSDLLTDAVPFAGGQAFLQPLSSTLFLSEGSAPPCPLDGSPVPGPGDTREAETGLAGSREPGAGSEQTLPSPDTPDTGPELGPGPSNCPWSPVTSSHHSLFAGMELVACPRLVGAGIATEEPPQVPWTLSQRVAAKEPFSSEPSAFAFLNS</sequence>
<feature type="domain" description="AP-4 complex accessory subunit Tepsin VHS/ENTH-like" evidence="14">
    <location>
        <begin position="310"/>
        <end position="414"/>
    </location>
</feature>
<keyword evidence="5" id="KW-0333">Golgi apparatus</keyword>
<evidence type="ECO:0000259" key="13">
    <source>
        <dbReference type="Pfam" id="PF01417"/>
    </source>
</evidence>
<dbReference type="GO" id="GO:0032588">
    <property type="term" value="C:trans-Golgi network membrane"/>
    <property type="evidence" value="ECO:0007669"/>
    <property type="project" value="TreeGrafter"/>
</dbReference>
<keyword evidence="7" id="KW-0968">Cytoplasmic vesicle</keyword>
<dbReference type="OrthoDB" id="118154at2759"/>
<evidence type="ECO:0000256" key="3">
    <source>
        <dbReference type="ARBA" id="ARBA00004541"/>
    </source>
</evidence>
<dbReference type="FunFam" id="1.25.40.90:FF:000029">
    <property type="entry name" value="AP-4 complex accessory subunit Tepsin"/>
    <property type="match status" value="1"/>
</dbReference>
<dbReference type="PANTHER" id="PTHR21514">
    <property type="entry name" value="AP-4 COMPLEX ACCESSORY SUBUNIT TEPSIN"/>
    <property type="match status" value="1"/>
</dbReference>
<dbReference type="InterPro" id="IPR058028">
    <property type="entry name" value="Tepsin_VHS/ENTH-like"/>
</dbReference>